<keyword evidence="2" id="KW-1185">Reference proteome</keyword>
<protein>
    <submittedName>
        <fullName evidence="1">Uncharacterized protein</fullName>
    </submittedName>
</protein>
<dbReference type="EMBL" id="BORJ01000001">
    <property type="protein sequence ID" value="GIN94198.1"/>
    <property type="molecule type" value="Genomic_DNA"/>
</dbReference>
<gene>
    <name evidence="1" type="ORF">J6TS1_00680</name>
</gene>
<proteinExistence type="predicted"/>
<name>A0ABQ4KQ80_SIMTE</name>
<dbReference type="Proteomes" id="UP000680670">
    <property type="component" value="Unassembled WGS sequence"/>
</dbReference>
<evidence type="ECO:0000313" key="2">
    <source>
        <dbReference type="Proteomes" id="UP000680670"/>
    </source>
</evidence>
<sequence length="74" mass="8425">MSRFEPAFVAVLSGCECHRLEVISQSLLKANYTFFSARLMLVADKQALSHFVFPLSRWSHSSLYVDEQALALLF</sequence>
<accession>A0ABQ4KQ80</accession>
<comment type="caution">
    <text evidence="1">The sequence shown here is derived from an EMBL/GenBank/DDBJ whole genome shotgun (WGS) entry which is preliminary data.</text>
</comment>
<organism evidence="1 2">
    <name type="scientific">Siminovitchia terrae</name>
    <name type="common">Bacillus terrae</name>
    <dbReference type="NCBI Taxonomy" id="1914933"/>
    <lineage>
        <taxon>Bacteria</taxon>
        <taxon>Bacillati</taxon>
        <taxon>Bacillota</taxon>
        <taxon>Bacilli</taxon>
        <taxon>Bacillales</taxon>
        <taxon>Bacillaceae</taxon>
        <taxon>Siminovitchia</taxon>
    </lineage>
</organism>
<evidence type="ECO:0000313" key="1">
    <source>
        <dbReference type="EMBL" id="GIN94198.1"/>
    </source>
</evidence>
<reference evidence="1 2" key="1">
    <citation type="submission" date="2021-03" db="EMBL/GenBank/DDBJ databases">
        <title>Antimicrobial resistance genes in bacteria isolated from Japanese honey, and their potential for conferring macrolide and lincosamide resistance in the American foulbrood pathogen Paenibacillus larvae.</title>
        <authorList>
            <person name="Okamoto M."/>
            <person name="Kumagai M."/>
            <person name="Kanamori H."/>
            <person name="Takamatsu D."/>
        </authorList>
    </citation>
    <scope>NUCLEOTIDE SEQUENCE [LARGE SCALE GENOMIC DNA]</scope>
    <source>
        <strain evidence="1 2">J6TS1</strain>
    </source>
</reference>